<dbReference type="RefSeq" id="WP_145892119.1">
    <property type="nucleotide sequence ID" value="NZ_CP032705.1"/>
</dbReference>
<evidence type="ECO:0000313" key="1">
    <source>
        <dbReference type="EMBL" id="QDY44491.1"/>
    </source>
</evidence>
<dbReference type="AlphaFoldDB" id="A0A518XJX5"/>
<dbReference type="KEGG" id="pdis:D8B20_21430"/>
<dbReference type="OrthoDB" id="7597037at2"/>
<evidence type="ECO:0000313" key="2">
    <source>
        <dbReference type="Proteomes" id="UP000319411"/>
    </source>
</evidence>
<protein>
    <submittedName>
        <fullName evidence="1">Uncharacterized protein</fullName>
    </submittedName>
</protein>
<keyword evidence="2" id="KW-1185">Reference proteome</keyword>
<reference evidence="1 2" key="1">
    <citation type="submission" date="2018-10" db="EMBL/GenBank/DDBJ databases">
        <title>Genome Sequencing of Pantoea dispersa DSM 32899.</title>
        <authorList>
            <person name="Nawrath M."/>
            <person name="Ottenheim C."/>
            <person name="Wilm A."/>
            <person name="Zimmermann W."/>
            <person name="Wu J.C."/>
        </authorList>
    </citation>
    <scope>NUCLEOTIDE SEQUENCE [LARGE SCALE GENOMIC DNA]</scope>
    <source>
        <strain evidence="1 2">DSM 32899</strain>
        <plasmid evidence="1 2">unnamed3</plasmid>
    </source>
</reference>
<dbReference type="SUPFAM" id="SSF57783">
    <property type="entry name" value="Zinc beta-ribbon"/>
    <property type="match status" value="1"/>
</dbReference>
<dbReference type="Proteomes" id="UP000319411">
    <property type="component" value="Plasmid unnamed3"/>
</dbReference>
<organism evidence="1 2">
    <name type="scientific">Candidatus Pantoea soli</name>
    <dbReference type="NCBI Taxonomy" id="3098669"/>
    <lineage>
        <taxon>Bacteria</taxon>
        <taxon>Pseudomonadati</taxon>
        <taxon>Pseudomonadota</taxon>
        <taxon>Gammaproteobacteria</taxon>
        <taxon>Enterobacterales</taxon>
        <taxon>Erwiniaceae</taxon>
        <taxon>Pantoea</taxon>
    </lineage>
</organism>
<geneLocation type="plasmid" evidence="1 2">
    <name>unnamed3</name>
</geneLocation>
<accession>A0A518XJX5</accession>
<proteinExistence type="predicted"/>
<gene>
    <name evidence="1" type="ORF">D8B20_21430</name>
</gene>
<sequence length="83" mass="9619">MKLNPEKYKRDIALLCPVCGNSEMKHYEESEVVKCTDCGNELTKDELIQENGPSIDAHVNDIKKELTKDIQKQFKDLFKKSFK</sequence>
<keyword evidence="1" id="KW-0614">Plasmid</keyword>
<dbReference type="EMBL" id="CP032705">
    <property type="protein sequence ID" value="QDY44491.1"/>
    <property type="molecule type" value="Genomic_DNA"/>
</dbReference>
<name>A0A518XJX5_9GAMM</name>